<dbReference type="EMBL" id="REGN01005660">
    <property type="protein sequence ID" value="RNA12560.1"/>
    <property type="molecule type" value="Genomic_DNA"/>
</dbReference>
<evidence type="ECO:0000313" key="2">
    <source>
        <dbReference type="EMBL" id="RNA12560.1"/>
    </source>
</evidence>
<evidence type="ECO:0000256" key="1">
    <source>
        <dbReference type="SAM" id="Phobius"/>
    </source>
</evidence>
<keyword evidence="3" id="KW-1185">Reference proteome</keyword>
<dbReference type="Proteomes" id="UP000276133">
    <property type="component" value="Unassembled WGS sequence"/>
</dbReference>
<name>A0A3M7QMP9_BRAPC</name>
<dbReference type="AlphaFoldDB" id="A0A3M7QMP9"/>
<keyword evidence="1" id="KW-0472">Membrane</keyword>
<organism evidence="2 3">
    <name type="scientific">Brachionus plicatilis</name>
    <name type="common">Marine rotifer</name>
    <name type="synonym">Brachionus muelleri</name>
    <dbReference type="NCBI Taxonomy" id="10195"/>
    <lineage>
        <taxon>Eukaryota</taxon>
        <taxon>Metazoa</taxon>
        <taxon>Spiralia</taxon>
        <taxon>Gnathifera</taxon>
        <taxon>Rotifera</taxon>
        <taxon>Eurotatoria</taxon>
        <taxon>Monogononta</taxon>
        <taxon>Pseudotrocha</taxon>
        <taxon>Ploima</taxon>
        <taxon>Brachionidae</taxon>
        <taxon>Brachionus</taxon>
    </lineage>
</organism>
<proteinExistence type="predicted"/>
<protein>
    <submittedName>
        <fullName evidence="2">Uncharacterized protein</fullName>
    </submittedName>
</protein>
<evidence type="ECO:0000313" key="3">
    <source>
        <dbReference type="Proteomes" id="UP000276133"/>
    </source>
</evidence>
<keyword evidence="1" id="KW-1133">Transmembrane helix</keyword>
<gene>
    <name evidence="2" type="ORF">BpHYR1_003084</name>
</gene>
<feature type="transmembrane region" description="Helical" evidence="1">
    <location>
        <begin position="41"/>
        <end position="63"/>
    </location>
</feature>
<keyword evidence="1" id="KW-0812">Transmembrane</keyword>
<comment type="caution">
    <text evidence="2">The sequence shown here is derived from an EMBL/GenBank/DDBJ whole genome shotgun (WGS) entry which is preliminary data.</text>
</comment>
<reference evidence="2 3" key="1">
    <citation type="journal article" date="2018" name="Sci. Rep.">
        <title>Genomic signatures of local adaptation to the degree of environmental predictability in rotifers.</title>
        <authorList>
            <person name="Franch-Gras L."/>
            <person name="Hahn C."/>
            <person name="Garcia-Roger E.M."/>
            <person name="Carmona M.J."/>
            <person name="Serra M."/>
            <person name="Gomez A."/>
        </authorList>
    </citation>
    <scope>NUCLEOTIDE SEQUENCE [LARGE SCALE GENOMIC DNA]</scope>
    <source>
        <strain evidence="2">HYR1</strain>
    </source>
</reference>
<sequence>MLFELTVVPIEGGGGGLELVSLSASSSVCLGVCRNQFVDKLLLLLSQLIWLTAGTVCLLGQIVK</sequence>
<accession>A0A3M7QMP9</accession>